<keyword evidence="1" id="KW-0812">Transmembrane</keyword>
<keyword evidence="1" id="KW-1133">Transmembrane helix</keyword>
<dbReference type="Proteomes" id="UP000190367">
    <property type="component" value="Unassembled WGS sequence"/>
</dbReference>
<feature type="transmembrane region" description="Helical" evidence="1">
    <location>
        <begin position="78"/>
        <end position="99"/>
    </location>
</feature>
<proteinExistence type="predicted"/>
<gene>
    <name evidence="2" type="ORF">SAMN04488128_101261</name>
</gene>
<organism evidence="2 3">
    <name type="scientific">Chitinophaga eiseniae</name>
    <dbReference type="NCBI Taxonomy" id="634771"/>
    <lineage>
        <taxon>Bacteria</taxon>
        <taxon>Pseudomonadati</taxon>
        <taxon>Bacteroidota</taxon>
        <taxon>Chitinophagia</taxon>
        <taxon>Chitinophagales</taxon>
        <taxon>Chitinophagaceae</taxon>
        <taxon>Chitinophaga</taxon>
    </lineage>
</organism>
<name>A0A1T4KR27_9BACT</name>
<keyword evidence="1" id="KW-0472">Membrane</keyword>
<keyword evidence="3" id="KW-1185">Reference proteome</keyword>
<accession>A0A1T4KR27</accession>
<sequence>MLSGRMPPSADISNTNNLLIGREYIEDHEKKGFDLSYAFTWFSVGSLLVRSGVANRLWGFKSNSFGGSLIATSATTTMTTVTAMSTMTAVTAVIIIVVVTSA</sequence>
<reference evidence="3" key="1">
    <citation type="submission" date="2017-02" db="EMBL/GenBank/DDBJ databases">
        <authorList>
            <person name="Varghese N."/>
            <person name="Submissions S."/>
        </authorList>
    </citation>
    <scope>NUCLEOTIDE SEQUENCE [LARGE SCALE GENOMIC DNA]</scope>
    <source>
        <strain evidence="3">DSM 22224</strain>
    </source>
</reference>
<evidence type="ECO:0000313" key="2">
    <source>
        <dbReference type="EMBL" id="SJZ44871.1"/>
    </source>
</evidence>
<dbReference type="EMBL" id="FUWZ01000001">
    <property type="protein sequence ID" value="SJZ44871.1"/>
    <property type="molecule type" value="Genomic_DNA"/>
</dbReference>
<evidence type="ECO:0000256" key="1">
    <source>
        <dbReference type="SAM" id="Phobius"/>
    </source>
</evidence>
<protein>
    <submittedName>
        <fullName evidence="2">Uncharacterized protein</fullName>
    </submittedName>
</protein>
<evidence type="ECO:0000313" key="3">
    <source>
        <dbReference type="Proteomes" id="UP000190367"/>
    </source>
</evidence>
<dbReference type="AlphaFoldDB" id="A0A1T4KR27"/>